<dbReference type="Proteomes" id="UP000537260">
    <property type="component" value="Unassembled WGS sequence"/>
</dbReference>
<keyword evidence="2" id="KW-1185">Reference proteome</keyword>
<comment type="caution">
    <text evidence="1">The sequence shown here is derived from an EMBL/GenBank/DDBJ whole genome shotgun (WGS) entry which is preliminary data.</text>
</comment>
<name>A0A7Z0J6R9_9MICO</name>
<dbReference type="EMBL" id="JACCFM010000001">
    <property type="protein sequence ID" value="NYJ20827.1"/>
    <property type="molecule type" value="Genomic_DNA"/>
</dbReference>
<sequence>MRRRTALVLLIVCVAAVGGIAAPAVAFFSSSGTGTGTGATATLLPLAIQSATTGSPSSALFPGGTGDLVLTVANPNPGPVTIVGIAQGGPVNVTGGTGCSSDSGWPAPVGNSGVSVPVVTGLNISVAGEATQVVHVPGAASMSTTSAAGCQGASFQIPITVQVVQ</sequence>
<dbReference type="RefSeq" id="WP_179579524.1">
    <property type="nucleotide sequence ID" value="NZ_JACCFM010000001.1"/>
</dbReference>
<reference evidence="1 2" key="1">
    <citation type="submission" date="2020-07" db="EMBL/GenBank/DDBJ databases">
        <title>Sequencing the genomes of 1000 actinobacteria strains.</title>
        <authorList>
            <person name="Klenk H.-P."/>
        </authorList>
    </citation>
    <scope>NUCLEOTIDE SEQUENCE [LARGE SCALE GENOMIC DNA]</scope>
    <source>
        <strain evidence="1 2">LI1</strain>
    </source>
</reference>
<evidence type="ECO:0000313" key="1">
    <source>
        <dbReference type="EMBL" id="NYJ20827.1"/>
    </source>
</evidence>
<proteinExistence type="predicted"/>
<gene>
    <name evidence="1" type="ORF">HNR05_002618</name>
</gene>
<accession>A0A7Z0J6R9</accession>
<evidence type="ECO:0000313" key="2">
    <source>
        <dbReference type="Proteomes" id="UP000537260"/>
    </source>
</evidence>
<organism evidence="1 2">
    <name type="scientific">Glaciibacter psychrotolerans</name>
    <dbReference type="NCBI Taxonomy" id="670054"/>
    <lineage>
        <taxon>Bacteria</taxon>
        <taxon>Bacillati</taxon>
        <taxon>Actinomycetota</taxon>
        <taxon>Actinomycetes</taxon>
        <taxon>Micrococcales</taxon>
        <taxon>Microbacteriaceae</taxon>
        <taxon>Glaciibacter</taxon>
    </lineage>
</organism>
<dbReference type="AlphaFoldDB" id="A0A7Z0J6R9"/>
<protein>
    <submittedName>
        <fullName evidence="1">Uncharacterized protein</fullName>
    </submittedName>
</protein>